<keyword evidence="7" id="KW-0762">Sugar transport</keyword>
<dbReference type="PANTHER" id="PTHR30413:SF10">
    <property type="entry name" value="CAPSULE POLYSACCHARIDE EXPORT INNER-MEMBRANE PROTEIN CTRC"/>
    <property type="match status" value="1"/>
</dbReference>
<feature type="transmembrane region" description="Helical" evidence="9">
    <location>
        <begin position="168"/>
        <end position="191"/>
    </location>
</feature>
<keyword evidence="3 9" id="KW-0813">Transport</keyword>
<keyword evidence="5 9" id="KW-0812">Transmembrane</keyword>
<evidence type="ECO:0000256" key="6">
    <source>
        <dbReference type="ARBA" id="ARBA00022989"/>
    </source>
</evidence>
<comment type="caution">
    <text evidence="9">Lacks conserved residue(s) required for the propagation of feature annotation.</text>
</comment>
<evidence type="ECO:0000313" key="12">
    <source>
        <dbReference type="Proteomes" id="UP000321304"/>
    </source>
</evidence>
<dbReference type="InterPro" id="IPR013525">
    <property type="entry name" value="ABC2_TM"/>
</dbReference>
<keyword evidence="7" id="KW-0625">Polysaccharide transport</keyword>
<evidence type="ECO:0000256" key="4">
    <source>
        <dbReference type="ARBA" id="ARBA00022475"/>
    </source>
</evidence>
<sequence length="288" mass="32216">MIALLHVRSAIGALLAPRANWGAIRQCATTLWKHRRLSLEIVKRDLGGQYAGQVFGSFWILGHPLILFVVYTVLFGYIMRVRLEQNVEMPRDYTTYILTGLAPWLSIQLGLTRSPNALLAQANLVKQVVFPIEVLPFGAIVAATIPLAIGIVVVVFRTLVLDGSLPPMLLLLPVAAALHIIAMLGLGYLLAAITPFFRDIKDIIAVLTVIGVYLVPAFYLPSWVPSVLRIWLYLNPFSYIIWMYQDVLYFGEIRHPWAWGVSFAMAFVGLALGFRAFRRLKPFVANVL</sequence>
<dbReference type="GO" id="GO:0015920">
    <property type="term" value="P:lipopolysaccharide transport"/>
    <property type="evidence" value="ECO:0007669"/>
    <property type="project" value="TreeGrafter"/>
</dbReference>
<feature type="transmembrane region" description="Helical" evidence="9">
    <location>
        <begin position="58"/>
        <end position="81"/>
    </location>
</feature>
<accession>A0A560LUM8</accession>
<dbReference type="Pfam" id="PF01061">
    <property type="entry name" value="ABC2_membrane"/>
    <property type="match status" value="1"/>
</dbReference>
<dbReference type="PROSITE" id="PS51012">
    <property type="entry name" value="ABC_TM2"/>
    <property type="match status" value="1"/>
</dbReference>
<gene>
    <name evidence="11" type="ORF">FBZ93_107186</name>
</gene>
<dbReference type="GO" id="GO:0015774">
    <property type="term" value="P:polysaccharide transport"/>
    <property type="evidence" value="ECO:0007669"/>
    <property type="project" value="UniProtKB-KW"/>
</dbReference>
<evidence type="ECO:0000256" key="7">
    <source>
        <dbReference type="ARBA" id="ARBA00023047"/>
    </source>
</evidence>
<dbReference type="AlphaFoldDB" id="A0A560LUM8"/>
<reference evidence="11 12" key="1">
    <citation type="submission" date="2019-06" db="EMBL/GenBank/DDBJ databases">
        <title>Genomic Encyclopedia of Type Strains, Phase IV (KMG-V): Genome sequencing to study the core and pangenomes of soil and plant-associated prokaryotes.</title>
        <authorList>
            <person name="Whitman W."/>
        </authorList>
    </citation>
    <scope>NUCLEOTIDE SEQUENCE [LARGE SCALE GENOMIC DNA]</scope>
    <source>
        <strain evidence="11 12">BR 10355</strain>
    </source>
</reference>
<organism evidence="11 12">
    <name type="scientific">Bradyrhizobium macuxiense</name>
    <dbReference type="NCBI Taxonomy" id="1755647"/>
    <lineage>
        <taxon>Bacteria</taxon>
        <taxon>Pseudomonadati</taxon>
        <taxon>Pseudomonadota</taxon>
        <taxon>Alphaproteobacteria</taxon>
        <taxon>Hyphomicrobiales</taxon>
        <taxon>Nitrobacteraceae</taxon>
        <taxon>Bradyrhizobium</taxon>
    </lineage>
</organism>
<feature type="transmembrane region" description="Helical" evidence="9">
    <location>
        <begin position="257"/>
        <end position="277"/>
    </location>
</feature>
<feature type="transmembrane region" description="Helical" evidence="9">
    <location>
        <begin position="203"/>
        <end position="220"/>
    </location>
</feature>
<feature type="domain" description="ABC transmembrane type-2" evidence="10">
    <location>
        <begin position="55"/>
        <end position="280"/>
    </location>
</feature>
<evidence type="ECO:0000256" key="1">
    <source>
        <dbReference type="ARBA" id="ARBA00004651"/>
    </source>
</evidence>
<comment type="similarity">
    <text evidence="2 9">Belongs to the ABC-2 integral membrane protein family.</text>
</comment>
<proteinExistence type="inferred from homology"/>
<name>A0A560LUM8_9BRAD</name>
<evidence type="ECO:0000256" key="9">
    <source>
        <dbReference type="RuleBase" id="RU361157"/>
    </source>
</evidence>
<dbReference type="GO" id="GO:0140359">
    <property type="term" value="F:ABC-type transporter activity"/>
    <property type="evidence" value="ECO:0007669"/>
    <property type="project" value="InterPro"/>
</dbReference>
<comment type="subcellular location">
    <subcellularLocation>
        <location evidence="9">Cell inner membrane</location>
        <topology evidence="9">Multi-pass membrane protein</topology>
    </subcellularLocation>
    <subcellularLocation>
        <location evidence="1">Cell membrane</location>
        <topology evidence="1">Multi-pass membrane protein</topology>
    </subcellularLocation>
</comment>
<feature type="transmembrane region" description="Helical" evidence="9">
    <location>
        <begin position="134"/>
        <end position="156"/>
    </location>
</feature>
<keyword evidence="8 9" id="KW-0472">Membrane</keyword>
<dbReference type="GO" id="GO:0005886">
    <property type="term" value="C:plasma membrane"/>
    <property type="evidence" value="ECO:0007669"/>
    <property type="project" value="UniProtKB-SubCell"/>
</dbReference>
<evidence type="ECO:0000313" key="11">
    <source>
        <dbReference type="EMBL" id="TWB96940.1"/>
    </source>
</evidence>
<dbReference type="Proteomes" id="UP000321304">
    <property type="component" value="Unassembled WGS sequence"/>
</dbReference>
<evidence type="ECO:0000256" key="5">
    <source>
        <dbReference type="ARBA" id="ARBA00022692"/>
    </source>
</evidence>
<dbReference type="EMBL" id="VITY01000007">
    <property type="protein sequence ID" value="TWB96940.1"/>
    <property type="molecule type" value="Genomic_DNA"/>
</dbReference>
<comment type="caution">
    <text evidence="11">The sequence shown here is derived from an EMBL/GenBank/DDBJ whole genome shotgun (WGS) entry which is preliminary data.</text>
</comment>
<keyword evidence="4 9" id="KW-1003">Cell membrane</keyword>
<evidence type="ECO:0000259" key="10">
    <source>
        <dbReference type="PROSITE" id="PS51012"/>
    </source>
</evidence>
<evidence type="ECO:0000256" key="2">
    <source>
        <dbReference type="ARBA" id="ARBA00007783"/>
    </source>
</evidence>
<dbReference type="InterPro" id="IPR047817">
    <property type="entry name" value="ABC2_TM_bact-type"/>
</dbReference>
<evidence type="ECO:0000256" key="3">
    <source>
        <dbReference type="ARBA" id="ARBA00022448"/>
    </source>
</evidence>
<keyword evidence="12" id="KW-1185">Reference proteome</keyword>
<keyword evidence="6 9" id="KW-1133">Transmembrane helix</keyword>
<evidence type="ECO:0000256" key="8">
    <source>
        <dbReference type="ARBA" id="ARBA00023136"/>
    </source>
</evidence>
<dbReference type="PANTHER" id="PTHR30413">
    <property type="entry name" value="INNER MEMBRANE TRANSPORT PERMEASE"/>
    <property type="match status" value="1"/>
</dbReference>
<protein>
    <recommendedName>
        <fullName evidence="9">Transport permease protein</fullName>
    </recommendedName>
</protein>